<dbReference type="EMBL" id="JALLBG020000068">
    <property type="protein sequence ID" value="KAL3768211.1"/>
    <property type="molecule type" value="Genomic_DNA"/>
</dbReference>
<evidence type="ECO:0000313" key="4">
    <source>
        <dbReference type="EMBL" id="KAL3768211.1"/>
    </source>
</evidence>
<dbReference type="InterPro" id="IPR012677">
    <property type="entry name" value="Nucleotide-bd_a/b_plait_sf"/>
</dbReference>
<organism evidence="4 5">
    <name type="scientific">Discostella pseudostelligera</name>
    <dbReference type="NCBI Taxonomy" id="259834"/>
    <lineage>
        <taxon>Eukaryota</taxon>
        <taxon>Sar</taxon>
        <taxon>Stramenopiles</taxon>
        <taxon>Ochrophyta</taxon>
        <taxon>Bacillariophyta</taxon>
        <taxon>Coscinodiscophyceae</taxon>
        <taxon>Thalassiosirophycidae</taxon>
        <taxon>Stephanodiscales</taxon>
        <taxon>Stephanodiscaceae</taxon>
        <taxon>Discostella</taxon>
    </lineage>
</organism>
<feature type="compositionally biased region" description="Low complexity" evidence="2">
    <location>
        <begin position="83"/>
        <end position="93"/>
    </location>
</feature>
<evidence type="ECO:0000256" key="1">
    <source>
        <dbReference type="PROSITE-ProRule" id="PRU00176"/>
    </source>
</evidence>
<feature type="region of interest" description="Disordered" evidence="2">
    <location>
        <begin position="383"/>
        <end position="403"/>
    </location>
</feature>
<feature type="compositionally biased region" description="Acidic residues" evidence="2">
    <location>
        <begin position="25"/>
        <end position="35"/>
    </location>
</feature>
<evidence type="ECO:0000256" key="2">
    <source>
        <dbReference type="SAM" id="MobiDB-lite"/>
    </source>
</evidence>
<dbReference type="Gene3D" id="3.30.70.330">
    <property type="match status" value="1"/>
</dbReference>
<feature type="compositionally biased region" description="Acidic residues" evidence="2">
    <location>
        <begin position="156"/>
        <end position="177"/>
    </location>
</feature>
<keyword evidence="5" id="KW-1185">Reference proteome</keyword>
<feature type="compositionally biased region" description="Low complexity" evidence="2">
    <location>
        <begin position="222"/>
        <end position="232"/>
    </location>
</feature>
<feature type="compositionally biased region" description="Polar residues" evidence="2">
    <location>
        <begin position="53"/>
        <end position="71"/>
    </location>
</feature>
<dbReference type="GO" id="GO:0003723">
    <property type="term" value="F:RNA binding"/>
    <property type="evidence" value="ECO:0007669"/>
    <property type="project" value="UniProtKB-UniRule"/>
</dbReference>
<feature type="compositionally biased region" description="Basic and acidic residues" evidence="2">
    <location>
        <begin position="132"/>
        <end position="155"/>
    </location>
</feature>
<accession>A0ABD3MWB1</accession>
<name>A0ABD3MWB1_9STRA</name>
<feature type="compositionally biased region" description="Low complexity" evidence="2">
    <location>
        <begin position="391"/>
        <end position="400"/>
    </location>
</feature>
<sequence length="430" mass="47557">MGMKQAKSQKKGAREEVGATKLSLDEEAIEFDGSDDDRKKKQTSKRKRKSSNADDGSSSNIKDDPSNNPTTKADRHAQKKSAKAQLKLQLQSQIPTHDPETGVPYNKIQVRRMMRRVKHGLSPIPTEEEELEIRTREKRERMEEEALMYAERRNDDDVDASNTEDDDAADADADDANSDGGEIKLDEQDDASFSDESNDNNEEEDDANNDGDGKDAIDARGTTNTAAAAPPTKKAKRSKPVPPDYICQACQNKPQSSASFVPHWIYDCPVKKTQRGCNQVSKKLRGLHDPASHKVFVSGLPFECNEGMVKRFFEESIKNNNDEKNANVAVAELVHCKLLKFEDSNRCKGQAFLTFDSEEGATTAIRVMNGSIWKEIVEPGMATKGKKKTAKSSSATTSEGGAKKELKLKVTKALNRFVTKKKMGKIGAGR</sequence>
<feature type="compositionally biased region" description="Acidic residues" evidence="2">
    <location>
        <begin position="187"/>
        <end position="209"/>
    </location>
</feature>
<dbReference type="InterPro" id="IPR000504">
    <property type="entry name" value="RRM_dom"/>
</dbReference>
<dbReference type="PROSITE" id="PS50102">
    <property type="entry name" value="RRM"/>
    <property type="match status" value="1"/>
</dbReference>
<feature type="domain" description="RRM" evidence="3">
    <location>
        <begin position="293"/>
        <end position="395"/>
    </location>
</feature>
<dbReference type="CDD" id="cd00590">
    <property type="entry name" value="RRM_SF"/>
    <property type="match status" value="1"/>
</dbReference>
<dbReference type="SUPFAM" id="SSF54928">
    <property type="entry name" value="RNA-binding domain, RBD"/>
    <property type="match status" value="1"/>
</dbReference>
<evidence type="ECO:0000313" key="5">
    <source>
        <dbReference type="Proteomes" id="UP001530293"/>
    </source>
</evidence>
<feature type="compositionally biased region" description="Basic residues" evidence="2">
    <location>
        <begin position="109"/>
        <end position="119"/>
    </location>
</feature>
<dbReference type="AlphaFoldDB" id="A0ABD3MWB1"/>
<feature type="compositionally biased region" description="Basic residues" evidence="2">
    <location>
        <begin position="40"/>
        <end position="50"/>
    </location>
</feature>
<feature type="region of interest" description="Disordered" evidence="2">
    <location>
        <begin position="1"/>
        <end position="241"/>
    </location>
</feature>
<dbReference type="InterPro" id="IPR035979">
    <property type="entry name" value="RBD_domain_sf"/>
</dbReference>
<dbReference type="Pfam" id="PF00076">
    <property type="entry name" value="RRM_1"/>
    <property type="match status" value="1"/>
</dbReference>
<evidence type="ECO:0000259" key="3">
    <source>
        <dbReference type="PROSITE" id="PS50102"/>
    </source>
</evidence>
<dbReference type="Proteomes" id="UP001530293">
    <property type="component" value="Unassembled WGS sequence"/>
</dbReference>
<comment type="caution">
    <text evidence="4">The sequence shown here is derived from an EMBL/GenBank/DDBJ whole genome shotgun (WGS) entry which is preliminary data.</text>
</comment>
<gene>
    <name evidence="4" type="ORF">ACHAWU_001901</name>
</gene>
<proteinExistence type="predicted"/>
<dbReference type="SMART" id="SM00360">
    <property type="entry name" value="RRM"/>
    <property type="match status" value="1"/>
</dbReference>
<protein>
    <recommendedName>
        <fullName evidence="3">RRM domain-containing protein</fullName>
    </recommendedName>
</protein>
<keyword evidence="1" id="KW-0694">RNA-binding</keyword>
<reference evidence="4 5" key="1">
    <citation type="submission" date="2024-10" db="EMBL/GenBank/DDBJ databases">
        <title>Updated reference genomes for cyclostephanoid diatoms.</title>
        <authorList>
            <person name="Roberts W.R."/>
            <person name="Alverson A.J."/>
        </authorList>
    </citation>
    <scope>NUCLEOTIDE SEQUENCE [LARGE SCALE GENOMIC DNA]</scope>
    <source>
        <strain evidence="4 5">AJA232-27</strain>
    </source>
</reference>